<evidence type="ECO:0000256" key="1">
    <source>
        <dbReference type="ARBA" id="ARBA00005641"/>
    </source>
</evidence>
<dbReference type="EMBL" id="MU254056">
    <property type="protein sequence ID" value="KAG9242602.1"/>
    <property type="molecule type" value="Genomic_DNA"/>
</dbReference>
<dbReference type="InterPro" id="IPR017853">
    <property type="entry name" value="GH"/>
</dbReference>
<organism evidence="4 5">
    <name type="scientific">Calycina marina</name>
    <dbReference type="NCBI Taxonomy" id="1763456"/>
    <lineage>
        <taxon>Eukaryota</taxon>
        <taxon>Fungi</taxon>
        <taxon>Dikarya</taxon>
        <taxon>Ascomycota</taxon>
        <taxon>Pezizomycotina</taxon>
        <taxon>Leotiomycetes</taxon>
        <taxon>Helotiales</taxon>
        <taxon>Pezizellaceae</taxon>
        <taxon>Calycina</taxon>
    </lineage>
</organism>
<dbReference type="Proteomes" id="UP000887226">
    <property type="component" value="Unassembled WGS sequence"/>
</dbReference>
<proteinExistence type="inferred from homology"/>
<gene>
    <name evidence="4" type="ORF">BJ878DRAFT_535792</name>
</gene>
<evidence type="ECO:0000313" key="5">
    <source>
        <dbReference type="Proteomes" id="UP000887226"/>
    </source>
</evidence>
<dbReference type="AlphaFoldDB" id="A0A9P7YZH8"/>
<protein>
    <submittedName>
        <fullName evidence="4">Glycoside hydrolase superfamily</fullName>
    </submittedName>
</protein>
<keyword evidence="3" id="KW-0326">Glycosidase</keyword>
<comment type="caution">
    <text evidence="4">The sequence shown here is derived from an EMBL/GenBank/DDBJ whole genome shotgun (WGS) entry which is preliminary data.</text>
</comment>
<accession>A0A9P7YZH8</accession>
<dbReference type="Gene3D" id="3.20.20.80">
    <property type="entry name" value="Glycosidases"/>
    <property type="match status" value="2"/>
</dbReference>
<dbReference type="OrthoDB" id="62120at2759"/>
<dbReference type="PANTHER" id="PTHR31297:SF8">
    <property type="entry name" value="GLYCOSIDE HYDROLASE FAMILY 5 DOMAIN-CONTAINING PROTEIN"/>
    <property type="match status" value="1"/>
</dbReference>
<keyword evidence="5" id="KW-1185">Reference proteome</keyword>
<reference evidence="4" key="1">
    <citation type="journal article" date="2021" name="IMA Fungus">
        <title>Genomic characterization of three marine fungi, including Emericellopsis atlantica sp. nov. with signatures of a generalist lifestyle and marine biomass degradation.</title>
        <authorList>
            <person name="Hagestad O.C."/>
            <person name="Hou L."/>
            <person name="Andersen J.H."/>
            <person name="Hansen E.H."/>
            <person name="Altermark B."/>
            <person name="Li C."/>
            <person name="Kuhnert E."/>
            <person name="Cox R.J."/>
            <person name="Crous P.W."/>
            <person name="Spatafora J.W."/>
            <person name="Lail K."/>
            <person name="Amirebrahimi M."/>
            <person name="Lipzen A."/>
            <person name="Pangilinan J."/>
            <person name="Andreopoulos W."/>
            <person name="Hayes R.D."/>
            <person name="Ng V."/>
            <person name="Grigoriev I.V."/>
            <person name="Jackson S.A."/>
            <person name="Sutton T.D.S."/>
            <person name="Dobson A.D.W."/>
            <person name="Rama T."/>
        </authorList>
    </citation>
    <scope>NUCLEOTIDE SEQUENCE</scope>
    <source>
        <strain evidence="4">TRa3180A</strain>
    </source>
</reference>
<sequence>MYIFSSITRQNVNVWKTRELNIGGWLVLEPWITPSIFHNINQSLGIVDEFTLTKKLGTDAAFAIQQPHWDTWCTYIDFQKIADAGFNMSQNGFDNSGHKTTAQWQQGDLAAQTLAAQYQDVVLIQFYSDGFGQVRAVSDTPVIPHDAFEAPSAWNGVLSASDNGAQNSIVVHHHEYQVFTDALVAMQSWKHRQLVRNNAPNYASGSDKWVLVGEWNAVMTDCAPTLDCYGVGARYDGTFPASTYVRSCAGRHALEAQFSTFESQTQRWVFWNFKTETAHEWDALALLNNGVFPQPLISREFGIICA</sequence>
<dbReference type="GO" id="GO:0009986">
    <property type="term" value="C:cell surface"/>
    <property type="evidence" value="ECO:0007669"/>
    <property type="project" value="TreeGrafter"/>
</dbReference>
<evidence type="ECO:0000256" key="3">
    <source>
        <dbReference type="ARBA" id="ARBA00023295"/>
    </source>
</evidence>
<name>A0A9P7YZH8_9HELO</name>
<dbReference type="InterPro" id="IPR050386">
    <property type="entry name" value="Glycosyl_hydrolase_5"/>
</dbReference>
<dbReference type="GO" id="GO:0005576">
    <property type="term" value="C:extracellular region"/>
    <property type="evidence" value="ECO:0007669"/>
    <property type="project" value="TreeGrafter"/>
</dbReference>
<keyword evidence="2 4" id="KW-0378">Hydrolase</keyword>
<evidence type="ECO:0000313" key="4">
    <source>
        <dbReference type="EMBL" id="KAG9242602.1"/>
    </source>
</evidence>
<dbReference type="PANTHER" id="PTHR31297">
    <property type="entry name" value="GLUCAN ENDO-1,6-BETA-GLUCOSIDASE B"/>
    <property type="match status" value="1"/>
</dbReference>
<comment type="similarity">
    <text evidence="1">Belongs to the glycosyl hydrolase 5 (cellulase A) family.</text>
</comment>
<dbReference type="GO" id="GO:0004338">
    <property type="term" value="F:glucan exo-1,3-beta-glucosidase activity"/>
    <property type="evidence" value="ECO:0007669"/>
    <property type="project" value="TreeGrafter"/>
</dbReference>
<dbReference type="GO" id="GO:0009251">
    <property type="term" value="P:glucan catabolic process"/>
    <property type="evidence" value="ECO:0007669"/>
    <property type="project" value="TreeGrafter"/>
</dbReference>
<evidence type="ECO:0000256" key="2">
    <source>
        <dbReference type="ARBA" id="ARBA00022801"/>
    </source>
</evidence>
<dbReference type="SUPFAM" id="SSF51445">
    <property type="entry name" value="(Trans)glycosidases"/>
    <property type="match status" value="1"/>
</dbReference>